<dbReference type="InterPro" id="IPR010065">
    <property type="entry name" value="AA_ABC_transptr_permease_3TM"/>
</dbReference>
<comment type="similarity">
    <text evidence="2">Belongs to the binding-protein-dependent transport system permease family. HisMQ subfamily.</text>
</comment>
<evidence type="ECO:0000256" key="8">
    <source>
        <dbReference type="RuleBase" id="RU363032"/>
    </source>
</evidence>
<proteinExistence type="inferred from homology"/>
<dbReference type="EMBL" id="LC066376">
    <property type="protein sequence ID" value="BAT28031.1"/>
    <property type="molecule type" value="Genomic_DNA"/>
</dbReference>
<dbReference type="InterPro" id="IPR035906">
    <property type="entry name" value="MetI-like_sf"/>
</dbReference>
<dbReference type="InterPro" id="IPR000515">
    <property type="entry name" value="MetI-like"/>
</dbReference>
<dbReference type="SUPFAM" id="SSF161098">
    <property type="entry name" value="MetI-like"/>
    <property type="match status" value="1"/>
</dbReference>
<evidence type="ECO:0000256" key="3">
    <source>
        <dbReference type="ARBA" id="ARBA00022448"/>
    </source>
</evidence>
<dbReference type="PANTHER" id="PTHR30614:SF34">
    <property type="entry name" value="BLR6398 PROTEIN"/>
    <property type="match status" value="1"/>
</dbReference>
<feature type="transmembrane region" description="Helical" evidence="8">
    <location>
        <begin position="82"/>
        <end position="105"/>
    </location>
</feature>
<dbReference type="CDD" id="cd06261">
    <property type="entry name" value="TM_PBP2"/>
    <property type="match status" value="1"/>
</dbReference>
<evidence type="ECO:0000313" key="10">
    <source>
        <dbReference type="EMBL" id="BAT28031.1"/>
    </source>
</evidence>
<evidence type="ECO:0000259" key="9">
    <source>
        <dbReference type="PROSITE" id="PS50928"/>
    </source>
</evidence>
<feature type="transmembrane region" description="Helical" evidence="8">
    <location>
        <begin position="184"/>
        <end position="204"/>
    </location>
</feature>
<keyword evidence="5 8" id="KW-0812">Transmembrane</keyword>
<dbReference type="GO" id="GO:0006865">
    <property type="term" value="P:amino acid transport"/>
    <property type="evidence" value="ECO:0007669"/>
    <property type="project" value="TreeGrafter"/>
</dbReference>
<dbReference type="OrthoDB" id="7255919at2"/>
<reference evidence="10" key="1">
    <citation type="journal article" date="2015" name="Proc. Natl. Acad. Sci. U.S.A.">
        <title>Bacterial clade with the ribosomal RNA operon on a small plasmid rather than the chromosome.</title>
        <authorList>
            <person name="Anda M."/>
            <person name="Ohtsubo Y."/>
            <person name="Okubo T."/>
            <person name="Sugawara M."/>
            <person name="Nagata Y."/>
            <person name="Tsuda M."/>
            <person name="Minamisawa K."/>
            <person name="Mitsui H."/>
        </authorList>
    </citation>
    <scope>NUCLEOTIDE SEQUENCE</scope>
    <source>
        <strain evidence="10">JCM 14755</strain>
    </source>
</reference>
<dbReference type="PANTHER" id="PTHR30614">
    <property type="entry name" value="MEMBRANE COMPONENT OF AMINO ACID ABC TRANSPORTER"/>
    <property type="match status" value="1"/>
</dbReference>
<dbReference type="InterPro" id="IPR043429">
    <property type="entry name" value="ArtM/GltK/GlnP/TcyL/YhdX-like"/>
</dbReference>
<protein>
    <submittedName>
        <fullName evidence="10">Amine acid ABC transporter, permease protein</fullName>
    </submittedName>
</protein>
<accession>A0A0P0Z269</accession>
<dbReference type="GO" id="GO:0022857">
    <property type="term" value="F:transmembrane transporter activity"/>
    <property type="evidence" value="ECO:0007669"/>
    <property type="project" value="InterPro"/>
</dbReference>
<evidence type="ECO:0000256" key="5">
    <source>
        <dbReference type="ARBA" id="ARBA00022692"/>
    </source>
</evidence>
<feature type="transmembrane region" description="Helical" evidence="8">
    <location>
        <begin position="133"/>
        <end position="155"/>
    </location>
</feature>
<feature type="transmembrane region" description="Helical" evidence="8">
    <location>
        <begin position="12"/>
        <end position="41"/>
    </location>
</feature>
<organism evidence="10">
    <name type="scientific">Aureimonas frigidaquae</name>
    <dbReference type="NCBI Taxonomy" id="424757"/>
    <lineage>
        <taxon>Bacteria</taxon>
        <taxon>Pseudomonadati</taxon>
        <taxon>Pseudomonadota</taxon>
        <taxon>Alphaproteobacteria</taxon>
        <taxon>Hyphomicrobiales</taxon>
        <taxon>Aurantimonadaceae</taxon>
        <taxon>Aureimonas</taxon>
    </lineage>
</organism>
<keyword evidence="7 8" id="KW-0472">Membrane</keyword>
<evidence type="ECO:0000256" key="7">
    <source>
        <dbReference type="ARBA" id="ARBA00023136"/>
    </source>
</evidence>
<dbReference type="RefSeq" id="WP_062228027.1">
    <property type="nucleotide sequence ID" value="NZ_BBWR01000010.1"/>
</dbReference>
<evidence type="ECO:0000256" key="1">
    <source>
        <dbReference type="ARBA" id="ARBA00004429"/>
    </source>
</evidence>
<feature type="domain" description="ABC transmembrane type-1" evidence="9">
    <location>
        <begin position="17"/>
        <end position="205"/>
    </location>
</feature>
<dbReference type="NCBIfam" id="TIGR01726">
    <property type="entry name" value="HEQRo_perm_3TM"/>
    <property type="match status" value="1"/>
</dbReference>
<keyword evidence="4" id="KW-1003">Cell membrane</keyword>
<dbReference type="GO" id="GO:0043190">
    <property type="term" value="C:ATP-binding cassette (ABC) transporter complex"/>
    <property type="evidence" value="ECO:0007669"/>
    <property type="project" value="InterPro"/>
</dbReference>
<evidence type="ECO:0000256" key="6">
    <source>
        <dbReference type="ARBA" id="ARBA00022989"/>
    </source>
</evidence>
<feature type="transmembrane region" description="Helical" evidence="8">
    <location>
        <begin position="53"/>
        <end position="76"/>
    </location>
</feature>
<evidence type="ECO:0000256" key="4">
    <source>
        <dbReference type="ARBA" id="ARBA00022475"/>
    </source>
</evidence>
<dbReference type="Pfam" id="PF00528">
    <property type="entry name" value="BPD_transp_1"/>
    <property type="match status" value="1"/>
</dbReference>
<evidence type="ECO:0000256" key="2">
    <source>
        <dbReference type="ARBA" id="ARBA00010072"/>
    </source>
</evidence>
<keyword evidence="3 8" id="KW-0813">Transport</keyword>
<dbReference type="AlphaFoldDB" id="A0A0P0Z269"/>
<sequence length="216" mass="23910">MIDNFGLSSIQFLLHGLLWTVGLSATAFLGGGLFGLIFAIARALGPRWLKIIVGTYIQLVQATPLLIVVFLAFYGLSFLGFYFPPFAAAAISLIVYSTAFLADIWRGCIEAIPRTQWEAADALALSRLERLRYVILPQALRIALGPTVGFMVQIVKNTSVTALIGFVELTRAGQLLNNMTFQPFHVFLTVAVLYFLVCYPLSWWSEKLKERKVASA</sequence>
<dbReference type="Gene3D" id="1.10.3720.10">
    <property type="entry name" value="MetI-like"/>
    <property type="match status" value="1"/>
</dbReference>
<keyword evidence="6 8" id="KW-1133">Transmembrane helix</keyword>
<name>A0A0P0Z269_9HYPH</name>
<comment type="subcellular location">
    <subcellularLocation>
        <location evidence="1">Cell inner membrane</location>
        <topology evidence="1">Multi-pass membrane protein</topology>
    </subcellularLocation>
    <subcellularLocation>
        <location evidence="8">Cell membrane</location>
        <topology evidence="8">Multi-pass membrane protein</topology>
    </subcellularLocation>
</comment>
<dbReference type="PROSITE" id="PS50928">
    <property type="entry name" value="ABC_TM1"/>
    <property type="match status" value="1"/>
</dbReference>